<dbReference type="InterPro" id="IPR005502">
    <property type="entry name" value="Ribosyl_crysJ1"/>
</dbReference>
<dbReference type="Gene3D" id="2.60.120.560">
    <property type="entry name" value="Exo-inulinase, domain 1"/>
    <property type="match status" value="1"/>
</dbReference>
<feature type="binding site" evidence="1">
    <location>
        <position position="283"/>
    </location>
    <ligand>
        <name>Mg(2+)</name>
        <dbReference type="ChEBI" id="CHEBI:18420"/>
        <label>1</label>
    </ligand>
</feature>
<dbReference type="Pfam" id="PF03747">
    <property type="entry name" value="ADP_ribosyl_GH"/>
    <property type="match status" value="1"/>
</dbReference>
<evidence type="ECO:0000313" key="3">
    <source>
        <dbReference type="Proteomes" id="UP000824140"/>
    </source>
</evidence>
<feature type="binding site" evidence="1">
    <location>
        <position position="281"/>
    </location>
    <ligand>
        <name>Mg(2+)</name>
        <dbReference type="ChEBI" id="CHEBI:18420"/>
        <label>1</label>
    </ligand>
</feature>
<organism evidence="2 3">
    <name type="scientific">Candidatus Alectryocaccomicrobium excrementavium</name>
    <dbReference type="NCBI Taxonomy" id="2840668"/>
    <lineage>
        <taxon>Bacteria</taxon>
        <taxon>Bacillati</taxon>
        <taxon>Bacillota</taxon>
        <taxon>Clostridia</taxon>
        <taxon>Candidatus Alectryocaccomicrobium</taxon>
    </lineage>
</organism>
<proteinExistence type="predicted"/>
<keyword evidence="1" id="KW-0479">Metal-binding</keyword>
<protein>
    <submittedName>
        <fullName evidence="2">ADP-ribosylglycohydrolase family protein</fullName>
    </submittedName>
</protein>
<comment type="cofactor">
    <cofactor evidence="1">
        <name>Mg(2+)</name>
        <dbReference type="ChEBI" id="CHEBI:18420"/>
    </cofactor>
    <text evidence="1">Binds 2 magnesium ions per subunit.</text>
</comment>
<dbReference type="SUPFAM" id="SSF101478">
    <property type="entry name" value="ADP-ribosylglycohydrolase"/>
    <property type="match status" value="1"/>
</dbReference>
<reference evidence="2" key="2">
    <citation type="journal article" date="2021" name="PeerJ">
        <title>Extensive microbial diversity within the chicken gut microbiome revealed by metagenomics and culture.</title>
        <authorList>
            <person name="Gilroy R."/>
            <person name="Ravi A."/>
            <person name="Getino M."/>
            <person name="Pursley I."/>
            <person name="Horton D.L."/>
            <person name="Alikhan N.F."/>
            <person name="Baker D."/>
            <person name="Gharbi K."/>
            <person name="Hall N."/>
            <person name="Watson M."/>
            <person name="Adriaenssens E.M."/>
            <person name="Foster-Nyarko E."/>
            <person name="Jarju S."/>
            <person name="Secka A."/>
            <person name="Antonio M."/>
            <person name="Oren A."/>
            <person name="Chaudhuri R.R."/>
            <person name="La Ragione R."/>
            <person name="Hildebrand F."/>
            <person name="Pallen M.J."/>
        </authorList>
    </citation>
    <scope>NUCLEOTIDE SEQUENCE</scope>
    <source>
        <strain evidence="2">13766</strain>
    </source>
</reference>
<reference evidence="2" key="1">
    <citation type="submission" date="2020-10" db="EMBL/GenBank/DDBJ databases">
        <authorList>
            <person name="Gilroy R."/>
        </authorList>
    </citation>
    <scope>NUCLEOTIDE SEQUENCE</scope>
    <source>
        <strain evidence="2">13766</strain>
    </source>
</reference>
<dbReference type="InterPro" id="IPR036705">
    <property type="entry name" value="Ribosyl_crysJ1_sf"/>
</dbReference>
<dbReference type="Proteomes" id="UP000824140">
    <property type="component" value="Unassembled WGS sequence"/>
</dbReference>
<evidence type="ECO:0000256" key="1">
    <source>
        <dbReference type="PIRSR" id="PIRSR605502-1"/>
    </source>
</evidence>
<dbReference type="GO" id="GO:0046872">
    <property type="term" value="F:metal ion binding"/>
    <property type="evidence" value="ECO:0007669"/>
    <property type="project" value="UniProtKB-KW"/>
</dbReference>
<accession>A0A9D1K746</accession>
<dbReference type="AlphaFoldDB" id="A0A9D1K746"/>
<sequence length="700" mass="77150">MVKEYVERCYAGWLGKTIGVRHGAPIEGWSYASIRQVCGEIEDYPMEYHDFAADDDTNGPLFFLRALEDYGLEEGASCARMGDTWQNYIPWEHGMLWWGGYGVSTEHTAFLNLWNGIPAPESGSSRQNGVTVAEQIGGQIFSEVWGLICPGDPAKAAHFAQLAAQVSHDGEAVNGGRFVAAAVAAAFEERDIYRVLHAALQQIPEDSLYRRMAGDIEAYWAAHKAEGWRGAMEYIIAHWGYDRYGGGCHVIPNSAVMIMSMLYGGGDFSRTINICNMCGWDTDCNVGSVGAIMGVLVGLDGIAEKWTRPIHDFMVSSSAVGCLNITTLPDFVRRAARLAYAIAGEEIPEKWREFLSGVHFADFALPRSTWSFRLRGEGDAAADELYHEDSVVNSGNGALRVHFRRMRPGEARYAYYGTYYHAQDFTDSRYDPAFSPVVYPGQRISLCVRVQEGAALKACAFALDDNAGIEHCGEEVLLQPGEWAEVSLEIPALDGGRISQTGVKCTRCGLSGGDALLYIDHMDVGGRADYTLDFAREAVEYWPRSHHREVTQITRLKGHWTIAGEELHGSCADMGEAYTGDIGWRDVEITCRWTPVSQRGRSGFGVRTQGGIRGYAILADAQHLYLMKNEKGYSELARCARPAGETLEITARCVGSALEVYHAGNLLLRAEDAAFTHGMAGFIVRDGAHAAYRWLKVRAL</sequence>
<gene>
    <name evidence="2" type="ORF">IAA84_05730</name>
</gene>
<keyword evidence="1" id="KW-0460">Magnesium</keyword>
<dbReference type="Gene3D" id="1.10.4080.10">
    <property type="entry name" value="ADP-ribosylation/Crystallin J1"/>
    <property type="match status" value="1"/>
</dbReference>
<dbReference type="EMBL" id="DVJN01000112">
    <property type="protein sequence ID" value="HIS92503.1"/>
    <property type="molecule type" value="Genomic_DNA"/>
</dbReference>
<evidence type="ECO:0000313" key="2">
    <source>
        <dbReference type="EMBL" id="HIS92503.1"/>
    </source>
</evidence>
<comment type="caution">
    <text evidence="2">The sequence shown here is derived from an EMBL/GenBank/DDBJ whole genome shotgun (WGS) entry which is preliminary data.</text>
</comment>
<name>A0A9D1K746_9FIRM</name>